<keyword evidence="12 15" id="KW-0472">Membrane</keyword>
<reference evidence="16 17" key="1">
    <citation type="journal article" date="2009" name="Infect. Immun.">
        <title>Comparative genomics reveal extensive transposon-mediated genomic plasticity and diversity among potential effector proteins within the genus Coxiella.</title>
        <authorList>
            <person name="Beare P.A."/>
            <person name="Unsworth N."/>
            <person name="Andoh M."/>
            <person name="Voth D.E."/>
            <person name="Omsland A."/>
            <person name="Gilk S.D."/>
            <person name="Williams K.P."/>
            <person name="Sobral B.W."/>
            <person name="Kupko J.J.III."/>
            <person name="Porcella S.F."/>
            <person name="Samuel J.E."/>
            <person name="Heinzen R.A."/>
        </authorList>
    </citation>
    <scope>NUCLEOTIDE SEQUENCE [LARGE SCALE GENOMIC DNA]</scope>
    <source>
        <strain evidence="16 17">Dugway 5J108-111</strain>
    </source>
</reference>
<keyword evidence="3" id="KW-0444">Lipid biosynthesis</keyword>
<sequence length="459" mass="53730">MPNREIKMTGNVRVTPLDQKLDAEPIKEFGGAWGVFFIMLGSHLVLYYLWIAWRFYGGALIYPHGFSDVLPFFNRFFNYIVNNAAPTWEAWGIYLTFLIIQGIFAAFLPGIKIKGLPIPSKGNVQLEYQCNGISAWYITLALIAVLHFTAIFPLTKIYNQFGSLMTVAIISGDIMALIIYWGAKLTQNTHRMSNNFWYDYFMGAWLNPRIGKLDLKMWAEIRIAWILLFLLTLSAAAHQYATYHVISTPMIFMVLAHGLYTNACMKGEECIPTTWDIFYEKWGWMLIFWNFAGVPFVYCFNSMYIASHAPFEHSLPYTLLCFALLIGAYYVWDTSQSQRNRFRMQERGTYVKRKAFPQLPWGTLKNPTYFQTKHGSLLLTDGWWRYARKIHYTADIVMALSWGLICGFNHFLPYFYVIFFVGMIAHRARRDINRCRQKYGEDWDHYCKKVPWLFIPFIF</sequence>
<evidence type="ECO:0000256" key="1">
    <source>
        <dbReference type="ARBA" id="ARBA00004477"/>
    </source>
</evidence>
<keyword evidence="9 16" id="KW-0560">Oxidoreductase</keyword>
<feature type="transmembrane region" description="Helical" evidence="15">
    <location>
        <begin position="282"/>
        <end position="303"/>
    </location>
</feature>
<evidence type="ECO:0000256" key="6">
    <source>
        <dbReference type="ARBA" id="ARBA00022857"/>
    </source>
</evidence>
<dbReference type="PANTHER" id="PTHR21257:SF31">
    <property type="entry name" value="DELTA(24(24(1)))-STEROL REDUCTASE ERG4"/>
    <property type="match status" value="1"/>
</dbReference>
<name>A9KFQ8_COXBN</name>
<dbReference type="EMBL" id="CP000733">
    <property type="protein sequence ID" value="ABS78329.2"/>
    <property type="molecule type" value="Genomic_DNA"/>
</dbReference>
<keyword evidence="4 15" id="KW-0812">Transmembrane</keyword>
<dbReference type="GO" id="GO:0046165">
    <property type="term" value="P:alcohol biosynthetic process"/>
    <property type="evidence" value="ECO:0007669"/>
    <property type="project" value="UniProtKB-ARBA"/>
</dbReference>
<evidence type="ECO:0000313" key="16">
    <source>
        <dbReference type="EMBL" id="ABS78329.2"/>
    </source>
</evidence>
<feature type="transmembrane region" description="Helical" evidence="15">
    <location>
        <begin position="161"/>
        <end position="183"/>
    </location>
</feature>
<feature type="transmembrane region" description="Helical" evidence="15">
    <location>
        <begin position="29"/>
        <end position="50"/>
    </location>
</feature>
<keyword evidence="13" id="KW-1207">Sterol metabolism</keyword>
<dbReference type="PANTHER" id="PTHR21257">
    <property type="entry name" value="DELTA(14)-STEROL REDUCTASE"/>
    <property type="match status" value="1"/>
</dbReference>
<evidence type="ECO:0000256" key="9">
    <source>
        <dbReference type="ARBA" id="ARBA00023002"/>
    </source>
</evidence>
<keyword evidence="6" id="KW-0521">NADP</keyword>
<keyword evidence="14" id="KW-0753">Steroid metabolism</keyword>
<evidence type="ECO:0000256" key="7">
    <source>
        <dbReference type="ARBA" id="ARBA00022955"/>
    </source>
</evidence>
<feature type="transmembrane region" description="Helical" evidence="15">
    <location>
        <begin position="91"/>
        <end position="111"/>
    </location>
</feature>
<feature type="transmembrane region" description="Helical" evidence="15">
    <location>
        <begin position="219"/>
        <end position="237"/>
    </location>
</feature>
<keyword evidence="7" id="KW-0752">Steroid biosynthesis</keyword>
<evidence type="ECO:0000256" key="11">
    <source>
        <dbReference type="ARBA" id="ARBA00023098"/>
    </source>
</evidence>
<comment type="subcellular location">
    <subcellularLocation>
        <location evidence="1">Endoplasmic reticulum membrane</location>
        <topology evidence="1">Multi-pass membrane protein</topology>
    </subcellularLocation>
</comment>
<dbReference type="GO" id="GO:0016126">
    <property type="term" value="P:sterol biosynthetic process"/>
    <property type="evidence" value="ECO:0007669"/>
    <property type="project" value="UniProtKB-KW"/>
</dbReference>
<dbReference type="FunFam" id="1.20.120.1630:FF:000003">
    <property type="entry name" value="C-24(28) sterol reductase"/>
    <property type="match status" value="1"/>
</dbReference>
<evidence type="ECO:0000256" key="14">
    <source>
        <dbReference type="ARBA" id="ARBA00023221"/>
    </source>
</evidence>
<feature type="transmembrane region" description="Helical" evidence="15">
    <location>
        <begin position="315"/>
        <end position="332"/>
    </location>
</feature>
<dbReference type="AlphaFoldDB" id="A9KFQ8"/>
<dbReference type="KEGG" id="cbd:CBUD_1293"/>
<dbReference type="Proteomes" id="UP000008555">
    <property type="component" value="Chromosome"/>
</dbReference>
<feature type="transmembrane region" description="Helical" evidence="15">
    <location>
        <begin position="132"/>
        <end position="155"/>
    </location>
</feature>
<evidence type="ECO:0000256" key="12">
    <source>
        <dbReference type="ARBA" id="ARBA00023136"/>
    </source>
</evidence>
<evidence type="ECO:0000256" key="4">
    <source>
        <dbReference type="ARBA" id="ARBA00022692"/>
    </source>
</evidence>
<evidence type="ECO:0000256" key="13">
    <source>
        <dbReference type="ARBA" id="ARBA00023166"/>
    </source>
</evidence>
<dbReference type="HOGENOM" id="CLU_015631_3_1_6"/>
<evidence type="ECO:0000256" key="5">
    <source>
        <dbReference type="ARBA" id="ARBA00022824"/>
    </source>
</evidence>
<organism evidence="16 17">
    <name type="scientific">Coxiella burnetii (strain Dugway 5J108-111)</name>
    <dbReference type="NCBI Taxonomy" id="434922"/>
    <lineage>
        <taxon>Bacteria</taxon>
        <taxon>Pseudomonadati</taxon>
        <taxon>Pseudomonadota</taxon>
        <taxon>Gammaproteobacteria</taxon>
        <taxon>Legionellales</taxon>
        <taxon>Coxiellaceae</taxon>
        <taxon>Coxiella</taxon>
    </lineage>
</organism>
<gene>
    <name evidence="16" type="ordered locus">CBUD_1293</name>
</gene>
<dbReference type="InterPro" id="IPR001171">
    <property type="entry name" value="ERG24_DHCR-like"/>
</dbReference>
<proteinExistence type="inferred from homology"/>
<evidence type="ECO:0000256" key="10">
    <source>
        <dbReference type="ARBA" id="ARBA00023011"/>
    </source>
</evidence>
<protein>
    <submittedName>
        <fullName evidence="16">Delta(24(24(1)))-sterol reductase</fullName>
        <ecNumber evidence="16">1.3.1.71</ecNumber>
    </submittedName>
</protein>
<evidence type="ECO:0000256" key="3">
    <source>
        <dbReference type="ARBA" id="ARBA00022516"/>
    </source>
</evidence>
<keyword evidence="8 15" id="KW-1133">Transmembrane helix</keyword>
<dbReference type="RefSeq" id="WP_010958072.1">
    <property type="nucleotide sequence ID" value="NC_009727.1"/>
</dbReference>
<dbReference type="SMR" id="A9KFQ8"/>
<keyword evidence="10" id="KW-0756">Sterol biosynthesis</keyword>
<evidence type="ECO:0000256" key="15">
    <source>
        <dbReference type="SAM" id="Phobius"/>
    </source>
</evidence>
<keyword evidence="11" id="KW-0443">Lipid metabolism</keyword>
<dbReference type="Gene3D" id="1.20.120.1630">
    <property type="match status" value="1"/>
</dbReference>
<evidence type="ECO:0000313" key="17">
    <source>
        <dbReference type="Proteomes" id="UP000008555"/>
    </source>
</evidence>
<comment type="similarity">
    <text evidence="2">Belongs to the ERG4/ERG24 family.</text>
</comment>
<evidence type="ECO:0000256" key="8">
    <source>
        <dbReference type="ARBA" id="ARBA00022989"/>
    </source>
</evidence>
<dbReference type="GO" id="GO:0000246">
    <property type="term" value="F:Delta24(24-1) sterol reductase activity"/>
    <property type="evidence" value="ECO:0007669"/>
    <property type="project" value="UniProtKB-EC"/>
</dbReference>
<evidence type="ECO:0000256" key="2">
    <source>
        <dbReference type="ARBA" id="ARBA00005402"/>
    </source>
</evidence>
<keyword evidence="5" id="KW-0256">Endoplasmic reticulum</keyword>
<accession>A9KFQ8</accession>
<dbReference type="Pfam" id="PF01222">
    <property type="entry name" value="ERG4_ERG24"/>
    <property type="match status" value="1"/>
</dbReference>
<dbReference type="EC" id="1.3.1.71" evidence="16"/>
<dbReference type="GO" id="GO:0016020">
    <property type="term" value="C:membrane"/>
    <property type="evidence" value="ECO:0007669"/>
    <property type="project" value="InterPro"/>
</dbReference>